<protein>
    <recommendedName>
        <fullName evidence="3">Polyhydroxyalkanoic acid synthase</fullName>
    </recommendedName>
</protein>
<accession>A0A4Y6PPQ6</accession>
<dbReference type="Pfam" id="PF09650">
    <property type="entry name" value="PHA_gran_rgn"/>
    <property type="match status" value="1"/>
</dbReference>
<sequence length="104" mass="11902">MKHTIHHGLDKDLARKATHKAFESYKERFAKYDPKVDWSTEDRADVSFSAKGVTLDGSIEITDSDVLLELDVPFILKPFKKKAVGVIEDEIQKWVKKAERGELD</sequence>
<keyword evidence="2" id="KW-1185">Reference proteome</keyword>
<accession>A0A5B8Y1H8</accession>
<evidence type="ECO:0008006" key="3">
    <source>
        <dbReference type="Google" id="ProtNLM"/>
    </source>
</evidence>
<dbReference type="OrthoDB" id="5519662at2"/>
<organism evidence="1 2">
    <name type="scientific">Persicimonas caeni</name>
    <dbReference type="NCBI Taxonomy" id="2292766"/>
    <lineage>
        <taxon>Bacteria</taxon>
        <taxon>Deltaproteobacteria</taxon>
        <taxon>Bradymonadales</taxon>
        <taxon>Bradymonadaceae</taxon>
        <taxon>Persicimonas</taxon>
    </lineage>
</organism>
<evidence type="ECO:0000313" key="1">
    <source>
        <dbReference type="EMBL" id="QDG50250.1"/>
    </source>
</evidence>
<proteinExistence type="predicted"/>
<dbReference type="AlphaFoldDB" id="A0A4Y6PPQ6"/>
<dbReference type="RefSeq" id="WP_141196746.1">
    <property type="nucleotide sequence ID" value="NZ_CP041186.1"/>
</dbReference>
<name>A0A4Y6PPQ6_PERCE</name>
<dbReference type="EMBL" id="CP041186">
    <property type="protein sequence ID" value="QDG50250.1"/>
    <property type="molecule type" value="Genomic_DNA"/>
</dbReference>
<gene>
    <name evidence="1" type="ORF">FIV42_05750</name>
</gene>
<evidence type="ECO:0000313" key="2">
    <source>
        <dbReference type="Proteomes" id="UP000315995"/>
    </source>
</evidence>
<reference evidence="1 2" key="1">
    <citation type="submission" date="2019-06" db="EMBL/GenBank/DDBJ databases">
        <title>Persicimonas caeni gen. nov., sp. nov., a predatory bacterium isolated from solar saltern.</title>
        <authorList>
            <person name="Wang S."/>
        </authorList>
    </citation>
    <scope>NUCLEOTIDE SEQUENCE [LARGE SCALE GENOMIC DNA]</scope>
    <source>
        <strain evidence="1 2">YN101</strain>
    </source>
</reference>
<dbReference type="Proteomes" id="UP000315995">
    <property type="component" value="Chromosome"/>
</dbReference>
<dbReference type="InterPro" id="IPR013433">
    <property type="entry name" value="PHA_gran_rgn"/>
</dbReference>